<keyword evidence="7 13" id="KW-0067">ATP-binding</keyword>
<dbReference type="SMART" id="SM00382">
    <property type="entry name" value="AAA"/>
    <property type="match status" value="1"/>
</dbReference>
<evidence type="ECO:0000256" key="2">
    <source>
        <dbReference type="ARBA" id="ARBA00022448"/>
    </source>
</evidence>
<evidence type="ECO:0000256" key="7">
    <source>
        <dbReference type="ARBA" id="ARBA00022840"/>
    </source>
</evidence>
<dbReference type="Proteomes" id="UP000785625">
    <property type="component" value="Unassembled WGS sequence"/>
</dbReference>
<dbReference type="InterPro" id="IPR027417">
    <property type="entry name" value="P-loop_NTPase"/>
</dbReference>
<dbReference type="Pfam" id="PF00005">
    <property type="entry name" value="ABC_tran"/>
    <property type="match status" value="1"/>
</dbReference>
<evidence type="ECO:0000256" key="1">
    <source>
        <dbReference type="ARBA" id="ARBA00004429"/>
    </source>
</evidence>
<gene>
    <name evidence="13" type="ORF">H5975_04675</name>
</gene>
<dbReference type="InterPro" id="IPR017911">
    <property type="entry name" value="MacB-like_ATP-bd"/>
</dbReference>
<reference evidence="13 14" key="1">
    <citation type="journal article" date="2021" name="Sci. Rep.">
        <title>The distribution of antibiotic resistance genes in chicken gut microbiota commensals.</title>
        <authorList>
            <person name="Juricova H."/>
            <person name="Matiasovicova J."/>
            <person name="Kubasova T."/>
            <person name="Cejkova D."/>
            <person name="Rychlik I."/>
        </authorList>
    </citation>
    <scope>NUCLEOTIDE SEQUENCE [LARGE SCALE GENOMIC DNA]</scope>
    <source>
        <strain evidence="13 14">An574</strain>
    </source>
</reference>
<keyword evidence="8 11" id="KW-1133">Transmembrane helix</keyword>
<evidence type="ECO:0000256" key="10">
    <source>
        <dbReference type="ARBA" id="ARBA00038388"/>
    </source>
</evidence>
<evidence type="ECO:0000256" key="9">
    <source>
        <dbReference type="ARBA" id="ARBA00023136"/>
    </source>
</evidence>
<dbReference type="RefSeq" id="WP_204785087.1">
    <property type="nucleotide sequence ID" value="NZ_CALVGD010000092.1"/>
</dbReference>
<proteinExistence type="inferred from homology"/>
<evidence type="ECO:0000313" key="14">
    <source>
        <dbReference type="Proteomes" id="UP000785625"/>
    </source>
</evidence>
<feature type="transmembrane region" description="Helical" evidence="11">
    <location>
        <begin position="586"/>
        <end position="607"/>
    </location>
</feature>
<keyword evidence="6" id="KW-0547">Nucleotide-binding</keyword>
<organism evidence="13 14">
    <name type="scientific">Limosilactobacillus coleohominis</name>
    <dbReference type="NCBI Taxonomy" id="181675"/>
    <lineage>
        <taxon>Bacteria</taxon>
        <taxon>Bacillati</taxon>
        <taxon>Bacillota</taxon>
        <taxon>Bacilli</taxon>
        <taxon>Lactobacillales</taxon>
        <taxon>Lactobacillaceae</taxon>
        <taxon>Limosilactobacillus</taxon>
    </lineage>
</organism>
<evidence type="ECO:0000256" key="5">
    <source>
        <dbReference type="ARBA" id="ARBA00022692"/>
    </source>
</evidence>
<keyword evidence="9 11" id="KW-0472">Membrane</keyword>
<dbReference type="GO" id="GO:0005524">
    <property type="term" value="F:ATP binding"/>
    <property type="evidence" value="ECO:0007669"/>
    <property type="project" value="UniProtKB-KW"/>
</dbReference>
<dbReference type="CDD" id="cd03255">
    <property type="entry name" value="ABC_MJ0796_LolCDE_FtsE"/>
    <property type="match status" value="1"/>
</dbReference>
<comment type="caution">
    <text evidence="13">The sequence shown here is derived from an EMBL/GenBank/DDBJ whole genome shotgun (WGS) entry which is preliminary data.</text>
</comment>
<evidence type="ECO:0000256" key="11">
    <source>
        <dbReference type="SAM" id="Phobius"/>
    </source>
</evidence>
<dbReference type="PANTHER" id="PTHR42798">
    <property type="entry name" value="LIPOPROTEIN-RELEASING SYSTEM ATP-BINDING PROTEIN LOLD"/>
    <property type="match status" value="1"/>
</dbReference>
<keyword evidence="14" id="KW-1185">Reference proteome</keyword>
<name>A0ABS2GWX3_9LACO</name>
<dbReference type="InterPro" id="IPR003838">
    <property type="entry name" value="ABC3_permease_C"/>
</dbReference>
<keyword evidence="4" id="KW-0997">Cell inner membrane</keyword>
<dbReference type="InterPro" id="IPR003593">
    <property type="entry name" value="AAA+_ATPase"/>
</dbReference>
<keyword evidence="3" id="KW-1003">Cell membrane</keyword>
<evidence type="ECO:0000256" key="4">
    <source>
        <dbReference type="ARBA" id="ARBA00022519"/>
    </source>
</evidence>
<feature type="transmembrane region" description="Helical" evidence="11">
    <location>
        <begin position="533"/>
        <end position="554"/>
    </location>
</feature>
<dbReference type="PROSITE" id="PS50893">
    <property type="entry name" value="ABC_TRANSPORTER_2"/>
    <property type="match status" value="1"/>
</dbReference>
<sequence length="661" mass="73012">MAFLELHQIFKSYFLGNNEFPVLKGIDLTFEKGEFVSILGESGGGKSTLMNIVGGLDREFNGQVKINGELLDHRNEKQLDEYRRSTIGHIYQSYNLIPHLTVLDNVLVSLDMTTLSSTEKKQRAQQLLSKVGLKDQIHKYPKYLSGGQKQRVAIARALASDPQIIIADEPTGALDSKNTQEVLELMDEIAKDGKLVIAVTHSSAVANHGTRIVHMADGKIDRDERLKEAYPIPEDPTRIQTQKLPAHSSYEFSFKHLMYNFWRNSLIMIGVAIGLFAVMIFSGLGNGVNGYIKQQVNSVSNPQVIQVLRNTTGRKMNQQELMETFQNMAGNPQAGLISQHQIQRLSKVDGVKKVEKGFTLPTYRLAMEGTSKVQSGTGLSAWNANNKADSIKYGHRPGKGEMVVGKQEASQIMGAKNYRKVLGKKASLTFNWIDQKGQPVAINIPIKVVGLVDSSTTGGSSVNYQTVYDALKDQKADTRPNFLAVRVRNLNQVSTVAQKIDNLRDNNKRVFGTITVGSMLKRINRYVKLASDILAGVAAISLLVSALMIIVTMYMSVSERTKEIGILRALGERKVDIRRFFTSESILIGLFAAVLALVITLLVTWGINSAFYGLIKYNIIQLTVDNVIFAFVAALIISFLAALLPARRAAKLNPIEALAAE</sequence>
<keyword evidence="2" id="KW-0813">Transport</keyword>
<feature type="domain" description="ABC transporter" evidence="12">
    <location>
        <begin position="4"/>
        <end position="242"/>
    </location>
</feature>
<comment type="subcellular location">
    <subcellularLocation>
        <location evidence="1">Cell inner membrane</location>
        <topology evidence="1">Multi-pass membrane protein</topology>
    </subcellularLocation>
</comment>
<evidence type="ECO:0000256" key="8">
    <source>
        <dbReference type="ARBA" id="ARBA00022989"/>
    </source>
</evidence>
<comment type="similarity">
    <text evidence="10">Belongs to the ABC transporter superfamily. Macrolide exporter (TC 3.A.1.122) family.</text>
</comment>
<evidence type="ECO:0000313" key="13">
    <source>
        <dbReference type="EMBL" id="MBM6940782.1"/>
    </source>
</evidence>
<dbReference type="EMBL" id="JACJKU010000037">
    <property type="protein sequence ID" value="MBM6940782.1"/>
    <property type="molecule type" value="Genomic_DNA"/>
</dbReference>
<dbReference type="PROSITE" id="PS00211">
    <property type="entry name" value="ABC_TRANSPORTER_1"/>
    <property type="match status" value="1"/>
</dbReference>
<evidence type="ECO:0000256" key="3">
    <source>
        <dbReference type="ARBA" id="ARBA00022475"/>
    </source>
</evidence>
<dbReference type="InterPro" id="IPR017871">
    <property type="entry name" value="ABC_transporter-like_CS"/>
</dbReference>
<protein>
    <submittedName>
        <fullName evidence="13">ATP-binding cassette domain-containing protein</fullName>
    </submittedName>
</protein>
<feature type="transmembrane region" description="Helical" evidence="11">
    <location>
        <begin position="265"/>
        <end position="285"/>
    </location>
</feature>
<dbReference type="Gene3D" id="3.40.50.300">
    <property type="entry name" value="P-loop containing nucleotide triphosphate hydrolases"/>
    <property type="match status" value="1"/>
</dbReference>
<accession>A0ABS2GWX3</accession>
<dbReference type="PANTHER" id="PTHR42798:SF2">
    <property type="entry name" value="ABC TRANSPORTER ATP-BINDING PROTEIN MG467-RELATED"/>
    <property type="match status" value="1"/>
</dbReference>
<feature type="transmembrane region" description="Helical" evidence="11">
    <location>
        <begin position="627"/>
        <end position="646"/>
    </location>
</feature>
<evidence type="ECO:0000256" key="6">
    <source>
        <dbReference type="ARBA" id="ARBA00022741"/>
    </source>
</evidence>
<evidence type="ECO:0000259" key="12">
    <source>
        <dbReference type="PROSITE" id="PS50893"/>
    </source>
</evidence>
<keyword evidence="5 11" id="KW-0812">Transmembrane</keyword>
<dbReference type="Pfam" id="PF12704">
    <property type="entry name" value="MacB_PCD"/>
    <property type="match status" value="1"/>
</dbReference>
<dbReference type="InterPro" id="IPR003439">
    <property type="entry name" value="ABC_transporter-like_ATP-bd"/>
</dbReference>
<dbReference type="SUPFAM" id="SSF52540">
    <property type="entry name" value="P-loop containing nucleoside triphosphate hydrolases"/>
    <property type="match status" value="1"/>
</dbReference>
<dbReference type="InterPro" id="IPR025857">
    <property type="entry name" value="MacB_PCD"/>
</dbReference>
<dbReference type="Pfam" id="PF02687">
    <property type="entry name" value="FtsX"/>
    <property type="match status" value="1"/>
</dbReference>